<sequence>MANPHNVELEAAKFLQKLIQESKDEPTKLATKLYVILQHMRASGKENSLPYQVISMAMETVIKQNGLDIEALTSSRLPGAQIGESGPSHGAGSLQTAVAKDPKASLTGNELIKPEVYSSGRNLIGPSSSGHDSYQGSPSNISGAAGKTRAASSYMSAEMGMSVAMQFPSSSFDNQGFVSKMHKDGLGSFPAAPPAMELPGGKSVAGKVLDPGGGANVLPNTNKLVQGSISSDAPESTAPRPATLRDTGKAPVAQSPVSDMPFKDHHLKQLRAQCLVFLAFRNGLMPKKAHLEIALGNFFPKEDGLNRDLIEHKGKEQSISDPSRCPEGFRTSGVPDHLRSIDRLPSVPPSAGTHAESKMVKESDNSTSMEGEKSQSTALSEHIEDRRHHLESQAFSFRGMQSDSNARNTPVSNREQDAGNNPQQIAMQNQASFVMGPTKQMRPDMTGWMGNGYQTETSKALSTAPGVAPESLMQRKDNTAGHCQGPADAQGGNRRIDNNLPTLQPREQWKPVPAMNGQNNSVMPMKEPNVLLRSATQAQELDTEEEDASVTTERPPSPKYTMSEKWILERQKRKLLTDKKWALKQRKTEESIAVCSGKLKESVSSSEDIFAKTKSVIELKKLQLLELQRRLRSGILNDFFKPIAADMDRLKSIKKHRIGRRSKQLERYEQRMKEERQKRIRERQKEFFSEVEVHRERLEDAFKMKRERWKGFNKYVREFHKRKERIHREKIDRIQREKINLLKINDVEGYLRMVQDAKSDRVKQLLKETEKYLQKLGSKLQEAKSMARRFETDMDENRATNIFEKNEFTFENEDETDQAKHYLESNEKYYMMAHSVKENVLEQPTMLVGGKLREYQMNGLRWLVSLYNNHLNGILADEMGLGKTVQVISLICYLMETKNDRGPFLVVVPSSVLPGWESEISFWAPGVHKIVYSGPPEERRRLFKEQLVHQRFNVLLTTYEYLMNKHDRPKLSKIQWHYIIIDEGHRIKNASCKLNADLKHYRSNHRLLLTGTPLQNSLEELWALLNFLLPNIFNSSEDFSQWFNKPFESNGDNSPDQALLSEEENLLIINRLHQVLRPFVLRRLKHKVENELPEKIERLVRCEASAYQKLLMKRVEENLGAIGTSKARSVHNSVMELRNICNHPYLSQLHVEEVHDFLPNHYLPNVIRLCGKLEMLDRLLPKLKATDHRVLLFSTMTRLLDVMEDYLCWKQYKYLRLDGHTAGGDRGALIEKFNEPGSPFFIFLLSIRAGGVGVNLQAADTVIIFDTDWNPQVDLQAQARAHRIGQKKDVLVIRLETVQTVEEQVRAAAEHKLGVANQSITAGFFDNNTSAEDRREYLEALLRECKKEEAAPVLGDDALNDLIARNESEIDVFESVDKRRREEEMEAWMKLVKGDWPGNSESFPSMPSRLLTDDDLKPFYEAMKIYEAPQQAVAHNVGVKRKGDPLGGLDTQQYGRGKRAREVRSYEEQWTEEEFEKMCQVESPESPRIREDIAEKKLATVMSSSVLSTSETQIQLPQPTPNPSVQPTPSKEVTPPSKRGRGRPRRTAVTTPMEITPSLAAPSSSGAEVTKAVTKVENVSSSETIPVPNILPASNTGKNSTVNVQQLSDGIDHSSQAASLPPVAPQSTALPCFSTPVVGRGRGRKPQSAGEAPRRRGKRQTVVLQPVPLPTAVPGTVKLDLEIQREPASSSLGAGNPDPVSQSPTLKETSGPANLALNVPVSSSSADLVSHVPISASPAMNKLDLGSQPGQVSSSATVPTPDSLPGSLSMLGEAPRRRGKRQTVVLQPVPLPTTVSGTVKLDVETQGEPASISLGSGNPDSVSQSATVKEASGPANLASNVHVPSSSADLVSHVPISSSPAMSELDLGSQPAKVSSSATLPTPDSLPGSLSMLGVEQDPVAGTATHSDPVPSLQFPSAISGSFSTTSHPAPKQGRGRGRRAQTGVEPPRRRGKRQMADTPIGSEAQHDQDSKSAQTPQKKSRVSVGRKATTRSMQEYETQKQTNIDQTVPSYEIISAASTQVSEDKPEDEAQKVVHSETSDIVADSQLPPVHGNRQDSIAQRSRNVPRADASQSPVYPKLVQVSDSQEEKKAQNETNVLQLNVSQNIGNNPMMQSCDSRQENEAQKLKSDALKEIVVTPISEENKGGVDTEGQRTKEVGQLDLSEIIEHSSATNTVENQQKNESAEKMKNIQSNPSQNKVDVIPICIEKVEPEKEAPKSIRDVKSAAAAPGSSTDHPVLQVNKDVVGNDIQTLKNTTGQGPSQTVAAPSVGEALDVKQENAVKKQSNDACTDTFETNANPGVSTVHKTSLEHAASTIDETSCETPASEAKGTTPTVSAAIVDPIVSDADGKRKSQSSADGVVEAGEVLRNEHSPPEEECVSTRATMESAELTVDGSLNKSDSLTIEQAVNGQEGRKTAFESSADGVDEAGEVLQNEHSLPEEGCVSTRATMESADSTVNGSLNKFDSLTIEQDVNGLEGQKTAFEEIVASKHESTFNQSKDVGYGEGEVHGNEYPLPEEGCVSTQETMASAHLVVDDSSNKSDGLTMELDVDGLEGQQTTFTEGVPPKLEATVDQSNDGREGTAEVPESKSVSEEVHASNRATMESAALAIDGSLNNSDGFAVEQDVNGLKLKETAFQEIVAQRHEPTVYESLPDNSCAMETMSCSAVSENKYESGERDVQKHEKGQGIVDEPVGSDLELIRNRKMSEKDGDDRCLPLSATTSDNQALDQSPQDNNVMAISSSLPEASVCGSSMCDASTGNDVTATIVKVKTSLLDGSLDSVFNEETTTAASEQLEDISGGPSGETVAQEHEKEECVQSHDSASVLSVIENVASLNEPAPDKSVDQCSQGDVTVLLNVGPNPEEAAAASESVKIVVEEHEKEECLQTRDPIPVLSTSVDDLAVDKSEDHCRIEDKMEPGKETNMLDEVIVAKAGFSAVEILHDMSSTLKTFEKLEAKLIPDFIGDKTVEENPNQQKSRDSAEDESSVPKPEVTLVESHFSKVHSDIEHRGSDVDEVVGVTPGPVDNQSLDVITSSTGFTFKTENVAVDPDPTGSKNPGDERFDSKAVGEASTSNEALNPESGKIEIETGLSVEVSGTSTVLEQDDEEKATLHTFEEQIACKEGSEQKFEIESSEKPTAEVQAYGIVEAVSSVEVASETFNILEAVPSNGESLELIEGANARTKNDEAEGMTADMEVDLDVSTAKYNETTGSADARITENEAKKRDTDMEVDLAGLQNTELKDSQLDTSEVETDSKEDDQSGGAAQHLKEKTSTFSILGSEDVDAPIPAGESENPSGNITEAGEDRKASKSAGLDTYSGLEQSARAEAVLESSTIEDVISLTGGEEPKDRSDKETEGEAINACNLDEASVPASEFCEPGSKCTSVDVLAGSVLSSENEGPPKDSLAEDVVSPTSMKESENRSDKESREGEYPKACDPDKASVSAALEDSLIEDVVPPTQIKESESQSDKETGEDQKACNPVEASVSAPPTDFLVEDVAAPTPMEEPENQFDKGTGGDDLESCCPHETTVSAPNEVSESGSKATGMEVLAGSEISVEEEKSSPVEDLVTLTPATVPENQSDKEIGKDKEVCNEDEASVPTLCELESKDSGLEVERCSERSFEVEAPLDDSLVEDVKECENQADHETEAGNERVSSPNETPVPTSECCMPGSEAAAVETTAGLEQCVEKEGPSLQKSIPVAEAEKSENESSQGGSVPEAHLSEDAELERTAVSVTEFKEPLEPAISIGMSEENTDIEQAGGDDSKNARDVEVTQAVSQTTDTEVVGRDSMEVATDIEVDPAFYQTTDTKDDLGRDSPMVATDVEVSPAFSQIPDTEDDLPSSLIDSSKATETHESPSQAPGVEEGCPVEKENEEKPMETE</sequence>
<dbReference type="Proteomes" id="UP001060085">
    <property type="component" value="Linkage Group LG03"/>
</dbReference>
<accession>A0ACC0BN34</accession>
<evidence type="ECO:0000313" key="1">
    <source>
        <dbReference type="EMBL" id="KAI5674065.1"/>
    </source>
</evidence>
<evidence type="ECO:0000313" key="2">
    <source>
        <dbReference type="Proteomes" id="UP001060085"/>
    </source>
</evidence>
<comment type="caution">
    <text evidence="1">The sequence shown here is derived from an EMBL/GenBank/DDBJ whole genome shotgun (WGS) entry which is preliminary data.</text>
</comment>
<gene>
    <name evidence="1" type="ORF">M9H77_14429</name>
</gene>
<dbReference type="EMBL" id="CM044703">
    <property type="protein sequence ID" value="KAI5674065.1"/>
    <property type="molecule type" value="Genomic_DNA"/>
</dbReference>
<keyword evidence="2" id="KW-1185">Reference proteome</keyword>
<proteinExistence type="predicted"/>
<reference evidence="2" key="1">
    <citation type="journal article" date="2023" name="Nat. Plants">
        <title>Single-cell RNA sequencing provides a high-resolution roadmap for understanding the multicellular compartmentation of specialized metabolism.</title>
        <authorList>
            <person name="Sun S."/>
            <person name="Shen X."/>
            <person name="Li Y."/>
            <person name="Li Y."/>
            <person name="Wang S."/>
            <person name="Li R."/>
            <person name="Zhang H."/>
            <person name="Shen G."/>
            <person name="Guo B."/>
            <person name="Wei J."/>
            <person name="Xu J."/>
            <person name="St-Pierre B."/>
            <person name="Chen S."/>
            <person name="Sun C."/>
        </authorList>
    </citation>
    <scope>NUCLEOTIDE SEQUENCE [LARGE SCALE GENOMIC DNA]</scope>
</reference>
<organism evidence="1 2">
    <name type="scientific">Catharanthus roseus</name>
    <name type="common">Madagascar periwinkle</name>
    <name type="synonym">Vinca rosea</name>
    <dbReference type="NCBI Taxonomy" id="4058"/>
    <lineage>
        <taxon>Eukaryota</taxon>
        <taxon>Viridiplantae</taxon>
        <taxon>Streptophyta</taxon>
        <taxon>Embryophyta</taxon>
        <taxon>Tracheophyta</taxon>
        <taxon>Spermatophyta</taxon>
        <taxon>Magnoliopsida</taxon>
        <taxon>eudicotyledons</taxon>
        <taxon>Gunneridae</taxon>
        <taxon>Pentapetalae</taxon>
        <taxon>asterids</taxon>
        <taxon>lamiids</taxon>
        <taxon>Gentianales</taxon>
        <taxon>Apocynaceae</taxon>
        <taxon>Rauvolfioideae</taxon>
        <taxon>Vinceae</taxon>
        <taxon>Catharanthinae</taxon>
        <taxon>Catharanthus</taxon>
    </lineage>
</organism>
<protein>
    <submittedName>
        <fullName evidence="1">Uncharacterized protein</fullName>
    </submittedName>
</protein>
<name>A0ACC0BN34_CATRO</name>